<dbReference type="SUPFAM" id="SSF55486">
    <property type="entry name" value="Metalloproteases ('zincins'), catalytic domain"/>
    <property type="match status" value="1"/>
</dbReference>
<dbReference type="GO" id="GO:0004222">
    <property type="term" value="F:metalloendopeptidase activity"/>
    <property type="evidence" value="ECO:0007669"/>
    <property type="project" value="InterPro"/>
</dbReference>
<evidence type="ECO:0000259" key="8">
    <source>
        <dbReference type="SMART" id="SM01351"/>
    </source>
</evidence>
<dbReference type="OrthoDB" id="412874at2759"/>
<dbReference type="SMART" id="SM01351">
    <property type="entry name" value="Aspzincin_M35"/>
    <property type="match status" value="1"/>
</dbReference>
<dbReference type="Gene3D" id="3.40.390.10">
    <property type="entry name" value="Collagenase (Catalytic Domain)"/>
    <property type="match status" value="1"/>
</dbReference>
<comment type="caution">
    <text evidence="9">The sequence shown here is derived from an EMBL/GenBank/DDBJ whole genome shotgun (WGS) entry which is preliminary data.</text>
</comment>
<name>A0A9P7GCU5_9AGAR</name>
<dbReference type="GO" id="GO:0046872">
    <property type="term" value="F:metal ion binding"/>
    <property type="evidence" value="ECO:0007669"/>
    <property type="project" value="UniProtKB-KW"/>
</dbReference>
<dbReference type="InterPro" id="IPR007714">
    <property type="entry name" value="CFA20_dom"/>
</dbReference>
<keyword evidence="5" id="KW-0378">Hydrolase</keyword>
<evidence type="ECO:0000313" key="9">
    <source>
        <dbReference type="EMBL" id="KAG5646338.1"/>
    </source>
</evidence>
<keyword evidence="4" id="KW-0479">Metal-binding</keyword>
<protein>
    <recommendedName>
        <fullName evidence="8">Lysine-specific metallo-endopeptidase domain-containing protein</fullName>
    </recommendedName>
</protein>
<evidence type="ECO:0000313" key="10">
    <source>
        <dbReference type="Proteomes" id="UP000775547"/>
    </source>
</evidence>
<dbReference type="AlphaFoldDB" id="A0A9P7GCU5"/>
<evidence type="ECO:0000256" key="1">
    <source>
        <dbReference type="ARBA" id="ARBA00001947"/>
    </source>
</evidence>
<reference evidence="9" key="1">
    <citation type="submission" date="2020-07" db="EMBL/GenBank/DDBJ databases">
        <authorList>
            <person name="Nieuwenhuis M."/>
            <person name="Van De Peppel L.J.J."/>
        </authorList>
    </citation>
    <scope>NUCLEOTIDE SEQUENCE</scope>
    <source>
        <strain evidence="9">AP01</strain>
        <tissue evidence="9">Mycelium</tissue>
    </source>
</reference>
<dbReference type="GO" id="GO:0006508">
    <property type="term" value="P:proteolysis"/>
    <property type="evidence" value="ECO:0007669"/>
    <property type="project" value="UniProtKB-KW"/>
</dbReference>
<comment type="cofactor">
    <cofactor evidence="1">
        <name>Zn(2+)</name>
        <dbReference type="ChEBI" id="CHEBI:29105"/>
    </cofactor>
</comment>
<dbReference type="Proteomes" id="UP000775547">
    <property type="component" value="Unassembled WGS sequence"/>
</dbReference>
<dbReference type="Pfam" id="PF05018">
    <property type="entry name" value="CFA20_dom"/>
    <property type="match status" value="1"/>
</dbReference>
<dbReference type="EMBL" id="JABCKV010000022">
    <property type="protein sequence ID" value="KAG5646338.1"/>
    <property type="molecule type" value="Genomic_DNA"/>
</dbReference>
<organism evidence="9 10">
    <name type="scientific">Asterophora parasitica</name>
    <dbReference type="NCBI Taxonomy" id="117018"/>
    <lineage>
        <taxon>Eukaryota</taxon>
        <taxon>Fungi</taxon>
        <taxon>Dikarya</taxon>
        <taxon>Basidiomycota</taxon>
        <taxon>Agaricomycotina</taxon>
        <taxon>Agaricomycetes</taxon>
        <taxon>Agaricomycetidae</taxon>
        <taxon>Agaricales</taxon>
        <taxon>Tricholomatineae</taxon>
        <taxon>Lyophyllaceae</taxon>
        <taxon>Asterophora</taxon>
    </lineage>
</organism>
<keyword evidence="7" id="KW-0482">Metalloprotease</keyword>
<gene>
    <name evidence="9" type="ORF">DXG03_003661</name>
</gene>
<evidence type="ECO:0000256" key="2">
    <source>
        <dbReference type="ARBA" id="ARBA00010279"/>
    </source>
</evidence>
<sequence length="587" mass="62834">MFSAVVQPSVVSLFSSTSSAPLQLFTQSVDPSLPEDSCIHLLHDESSQPPAPDAVQLISPPGQHDGPDYVLNQTVLQIQSPTLRTTYIQCPHVSDTARPDLGIKHPWVHVQVRNMGREWAFEVGIVDHGGRIGILRLSTFQVRLRVQAPAAPAGFHDAQVPPSASSPLLPSLLLASADRMGDPRITLTLLSALLLLSEIDRSQCGYNIRDVRPCGVRACVRDVQAPADLVLTGGAGAEGAMGVRAVRDRVGPAAVNGVDNLKVVTTVTNTGNEALRILNEPRSPLSTLPADTFRITAASGASPAFTGIRAKYVAAAAIAAGDKALTRLAPGESVEIEHDRASIPCPSCLSSVSFFLLVSKAYNFTHPGEGTYSFEANNLFHIVDASNKAVPLYADAEAHTAKLTGTLAIARSSAHTKRATFNGCTVSQQTDIGDAISSAQAYVVGAIDYLTTHLNTSTRYTTWFGSFISARRLTVLGHYNSININGKFSTYTYDCTCTKADVFAYVYPDTFGVIYLCNAFWNAPSTGTDSKAGTIVHEASHFTKNGGTRDYAYGQTNCKALATQYPDDAVRNADSHEYFAENNPVQT</sequence>
<dbReference type="PANTHER" id="PTHR37016">
    <property type="match status" value="1"/>
</dbReference>
<proteinExistence type="inferred from homology"/>
<keyword evidence="3" id="KW-0645">Protease</keyword>
<feature type="domain" description="Lysine-specific metallo-endopeptidase" evidence="8">
    <location>
        <begin position="448"/>
        <end position="581"/>
    </location>
</feature>
<dbReference type="Pfam" id="PF14521">
    <property type="entry name" value="Aspzincin_M35"/>
    <property type="match status" value="1"/>
</dbReference>
<dbReference type="InterPro" id="IPR034115">
    <property type="entry name" value="M35_peptidyl-Lys"/>
</dbReference>
<comment type="similarity">
    <text evidence="2">Belongs to the peptidase M35 family.</text>
</comment>
<evidence type="ECO:0000256" key="3">
    <source>
        <dbReference type="ARBA" id="ARBA00022670"/>
    </source>
</evidence>
<dbReference type="CDD" id="cd11306">
    <property type="entry name" value="M35_peptidyl-Lys"/>
    <property type="match status" value="1"/>
</dbReference>
<reference evidence="9" key="2">
    <citation type="submission" date="2021-10" db="EMBL/GenBank/DDBJ databases">
        <title>Phylogenomics reveals ancestral predisposition of the termite-cultivated fungus Termitomyces towards a domesticated lifestyle.</title>
        <authorList>
            <person name="Auxier B."/>
            <person name="Grum-Grzhimaylo A."/>
            <person name="Cardenas M.E."/>
            <person name="Lodge J.D."/>
            <person name="Laessoe T."/>
            <person name="Pedersen O."/>
            <person name="Smith M.E."/>
            <person name="Kuyper T.W."/>
            <person name="Franco-Molano E.A."/>
            <person name="Baroni T.J."/>
            <person name="Aanen D.K."/>
        </authorList>
    </citation>
    <scope>NUCLEOTIDE SEQUENCE</scope>
    <source>
        <strain evidence="9">AP01</strain>
        <tissue evidence="9">Mycelium</tissue>
    </source>
</reference>
<dbReference type="InterPro" id="IPR024079">
    <property type="entry name" value="MetalloPept_cat_dom_sf"/>
</dbReference>
<evidence type="ECO:0000256" key="4">
    <source>
        <dbReference type="ARBA" id="ARBA00022723"/>
    </source>
</evidence>
<dbReference type="PANTHER" id="PTHR37016:SF3">
    <property type="entry name" value="NEUTRAL PROTEASE 2-RELATED"/>
    <property type="match status" value="1"/>
</dbReference>
<dbReference type="InterPro" id="IPR050414">
    <property type="entry name" value="Fungal_M35_metalloproteases"/>
</dbReference>
<dbReference type="Gene3D" id="2.60.40.2970">
    <property type="match status" value="1"/>
</dbReference>
<keyword evidence="6" id="KW-0862">Zinc</keyword>
<keyword evidence="10" id="KW-1185">Reference proteome</keyword>
<accession>A0A9P7GCU5</accession>
<dbReference type="InterPro" id="IPR029463">
    <property type="entry name" value="Lys_MEP"/>
</dbReference>
<evidence type="ECO:0000256" key="6">
    <source>
        <dbReference type="ARBA" id="ARBA00022833"/>
    </source>
</evidence>
<evidence type="ECO:0000256" key="7">
    <source>
        <dbReference type="ARBA" id="ARBA00023049"/>
    </source>
</evidence>
<evidence type="ECO:0000256" key="5">
    <source>
        <dbReference type="ARBA" id="ARBA00022801"/>
    </source>
</evidence>